<dbReference type="InterPro" id="IPR050493">
    <property type="entry name" value="FAD-dep_Monooxygenase_BioMet"/>
</dbReference>
<evidence type="ECO:0000256" key="2">
    <source>
        <dbReference type="ARBA" id="ARBA00022630"/>
    </source>
</evidence>
<gene>
    <name evidence="7" type="ORF">ACFSVL_21465</name>
</gene>
<dbReference type="PRINTS" id="PR00420">
    <property type="entry name" value="RNGMNOXGNASE"/>
</dbReference>
<keyword evidence="5 7" id="KW-0503">Monooxygenase</keyword>
<proteinExistence type="predicted"/>
<dbReference type="Gene3D" id="3.50.50.60">
    <property type="entry name" value="FAD/NAD(P)-binding domain"/>
    <property type="match status" value="1"/>
</dbReference>
<keyword evidence="8" id="KW-1185">Reference proteome</keyword>
<dbReference type="EMBL" id="JBHUKS010000015">
    <property type="protein sequence ID" value="MFD2469968.1"/>
    <property type="molecule type" value="Genomic_DNA"/>
</dbReference>
<evidence type="ECO:0000313" key="7">
    <source>
        <dbReference type="EMBL" id="MFD2469968.1"/>
    </source>
</evidence>
<dbReference type="PANTHER" id="PTHR13789">
    <property type="entry name" value="MONOOXYGENASE"/>
    <property type="match status" value="1"/>
</dbReference>
<dbReference type="Pfam" id="PF01494">
    <property type="entry name" value="FAD_binding_3"/>
    <property type="match status" value="1"/>
</dbReference>
<evidence type="ECO:0000256" key="3">
    <source>
        <dbReference type="ARBA" id="ARBA00022827"/>
    </source>
</evidence>
<feature type="domain" description="FAD-binding" evidence="6">
    <location>
        <begin position="7"/>
        <end position="348"/>
    </location>
</feature>
<reference evidence="8" key="1">
    <citation type="journal article" date="2019" name="Int. J. Syst. Evol. Microbiol.">
        <title>The Global Catalogue of Microorganisms (GCM) 10K type strain sequencing project: providing services to taxonomists for standard genome sequencing and annotation.</title>
        <authorList>
            <consortium name="The Broad Institute Genomics Platform"/>
            <consortium name="The Broad Institute Genome Sequencing Center for Infectious Disease"/>
            <person name="Wu L."/>
            <person name="Ma J."/>
        </authorList>
    </citation>
    <scope>NUCLEOTIDE SEQUENCE [LARGE SCALE GENOMIC DNA]</scope>
    <source>
        <strain evidence="8">CGMCC 4.7641</strain>
    </source>
</reference>
<keyword evidence="2" id="KW-0285">Flavoprotein</keyword>
<evidence type="ECO:0000259" key="6">
    <source>
        <dbReference type="Pfam" id="PF01494"/>
    </source>
</evidence>
<accession>A0ABW5H9F1</accession>
<dbReference type="SUPFAM" id="SSF54373">
    <property type="entry name" value="FAD-linked reductases, C-terminal domain"/>
    <property type="match status" value="1"/>
</dbReference>
<dbReference type="InterPro" id="IPR002938">
    <property type="entry name" value="FAD-bd"/>
</dbReference>
<dbReference type="InterPro" id="IPR036188">
    <property type="entry name" value="FAD/NAD-bd_sf"/>
</dbReference>
<organism evidence="7 8">
    <name type="scientific">Amycolatopsis silviterrae</name>
    <dbReference type="NCBI Taxonomy" id="1656914"/>
    <lineage>
        <taxon>Bacteria</taxon>
        <taxon>Bacillati</taxon>
        <taxon>Actinomycetota</taxon>
        <taxon>Actinomycetes</taxon>
        <taxon>Pseudonocardiales</taxon>
        <taxon>Pseudonocardiaceae</taxon>
        <taxon>Amycolatopsis</taxon>
    </lineage>
</organism>
<dbReference type="RefSeq" id="WP_378306791.1">
    <property type="nucleotide sequence ID" value="NZ_JBHUKS010000015.1"/>
</dbReference>
<sequence>MASERRARVAIVGAGIAGLVIATVLRRRGVRCELYEQSPVFDAVGAGIQLSPNGVRILHRLGVAPALAENGVQARSIETRRWDDGGLLAKVPHGTACEELFRAPYYLIHRADLQRCLVNLLAPGTVHLGRSVARVVERADHVELHFADGGHTTAELVIGADGVHSAVRRAVVRDEPKFSGYSVYRGLIPAEVVPSFAADPRVLFWLGPQRHVTYYPISAGKTVHFSAVCATGDGRSGASTTGTETEELAAAFAGWNPEVRRVVTAAASVTRWGLFDRDLADRYVSGRLALVGDAAHPMLPYLSQGANQALEDAVVLTDCLADAGRDPVRSLRHYEALRRPRTAEVHRQSRARAETFHLADGTRQRERDFRLAGETLNDLAWLYGFDAALTPAQREALNGRAALGDHRPEVVS</sequence>
<evidence type="ECO:0000256" key="4">
    <source>
        <dbReference type="ARBA" id="ARBA00023002"/>
    </source>
</evidence>
<comment type="caution">
    <text evidence="7">The sequence shown here is derived from an EMBL/GenBank/DDBJ whole genome shotgun (WGS) entry which is preliminary data.</text>
</comment>
<dbReference type="SUPFAM" id="SSF51905">
    <property type="entry name" value="FAD/NAD(P)-binding domain"/>
    <property type="match status" value="1"/>
</dbReference>
<evidence type="ECO:0000313" key="8">
    <source>
        <dbReference type="Proteomes" id="UP001597483"/>
    </source>
</evidence>
<keyword evidence="4" id="KW-0560">Oxidoreductase</keyword>
<evidence type="ECO:0000256" key="5">
    <source>
        <dbReference type="ARBA" id="ARBA00023033"/>
    </source>
</evidence>
<evidence type="ECO:0000256" key="1">
    <source>
        <dbReference type="ARBA" id="ARBA00001974"/>
    </source>
</evidence>
<keyword evidence="3" id="KW-0274">FAD</keyword>
<name>A0ABW5H9F1_9PSEU</name>
<protein>
    <submittedName>
        <fullName evidence="7">FAD-dependent monooxygenase</fullName>
    </submittedName>
</protein>
<dbReference type="Proteomes" id="UP001597483">
    <property type="component" value="Unassembled WGS sequence"/>
</dbReference>
<dbReference type="GO" id="GO:0004497">
    <property type="term" value="F:monooxygenase activity"/>
    <property type="evidence" value="ECO:0007669"/>
    <property type="project" value="UniProtKB-KW"/>
</dbReference>
<comment type="cofactor">
    <cofactor evidence="1">
        <name>FAD</name>
        <dbReference type="ChEBI" id="CHEBI:57692"/>
    </cofactor>
</comment>
<dbReference type="PANTHER" id="PTHR13789:SF318">
    <property type="entry name" value="GERANYLGERANYL DIPHOSPHATE REDUCTASE"/>
    <property type="match status" value="1"/>
</dbReference>